<dbReference type="AlphaFoldDB" id="A0AAW8W986"/>
<dbReference type="EMBL" id="JAVLAM010000005">
    <property type="protein sequence ID" value="MDT7015323.1"/>
    <property type="molecule type" value="Genomic_DNA"/>
</dbReference>
<name>A0AAW8W986_9LACO</name>
<accession>A0AAW8W986</accession>
<comment type="caution">
    <text evidence="1">The sequence shown here is derived from an EMBL/GenBank/DDBJ whole genome shotgun (WGS) entry which is preliminary data.</text>
</comment>
<reference evidence="1" key="1">
    <citation type="submission" date="2023-08" db="EMBL/GenBank/DDBJ databases">
        <authorList>
            <person name="Page C.A."/>
            <person name="Perez-Diaz I.M."/>
        </authorList>
    </citation>
    <scope>NUCLEOTIDE SEQUENCE</scope>
    <source>
        <strain evidence="1">3.8.38</strain>
    </source>
</reference>
<organism evidence="1 2">
    <name type="scientific">Levilactobacillus namurensis</name>
    <dbReference type="NCBI Taxonomy" id="380393"/>
    <lineage>
        <taxon>Bacteria</taxon>
        <taxon>Bacillati</taxon>
        <taxon>Bacillota</taxon>
        <taxon>Bacilli</taxon>
        <taxon>Lactobacillales</taxon>
        <taxon>Lactobacillaceae</taxon>
        <taxon>Levilactobacillus</taxon>
    </lineage>
</organism>
<gene>
    <name evidence="1" type="ORF">RI532_13155</name>
</gene>
<proteinExistence type="predicted"/>
<evidence type="ECO:0000313" key="2">
    <source>
        <dbReference type="Proteomes" id="UP001254075"/>
    </source>
</evidence>
<sequence>MENKFSKSSLVDSTGFKPIERDILSLKLVDGQTYTKTEAKKIIKEFKGGI</sequence>
<evidence type="ECO:0000313" key="1">
    <source>
        <dbReference type="EMBL" id="MDT7015323.1"/>
    </source>
</evidence>
<dbReference type="RefSeq" id="WP_168901242.1">
    <property type="nucleotide sequence ID" value="NZ_CAJLCK010000034.1"/>
</dbReference>
<protein>
    <submittedName>
        <fullName evidence="1">Uncharacterized protein</fullName>
    </submittedName>
</protein>
<dbReference type="Proteomes" id="UP001254075">
    <property type="component" value="Unassembled WGS sequence"/>
</dbReference>